<dbReference type="GO" id="GO:0000105">
    <property type="term" value="P:L-histidine biosynthetic process"/>
    <property type="evidence" value="ECO:0007669"/>
    <property type="project" value="UniProtKB-UniRule"/>
</dbReference>
<keyword evidence="14 18" id="KW-0067">ATP-binding</keyword>
<dbReference type="SUPFAM" id="SSF54913">
    <property type="entry name" value="GlnB-like"/>
    <property type="match status" value="1"/>
</dbReference>
<dbReference type="GO" id="GO:0000287">
    <property type="term" value="F:magnesium ion binding"/>
    <property type="evidence" value="ECO:0007669"/>
    <property type="project" value="UniProtKB-UniRule"/>
</dbReference>
<evidence type="ECO:0000256" key="15">
    <source>
        <dbReference type="ARBA" id="ARBA00022842"/>
    </source>
</evidence>
<evidence type="ECO:0000256" key="18">
    <source>
        <dbReference type="HAMAP-Rule" id="MF_00079"/>
    </source>
</evidence>
<comment type="similarity">
    <text evidence="5 18">Belongs to the ATP phosphoribosyltransferase family. Long subfamily.</text>
</comment>
<dbReference type="PROSITE" id="PS01316">
    <property type="entry name" value="ATP_P_PHORIBOSYLTR"/>
    <property type="match status" value="1"/>
</dbReference>
<comment type="catalytic activity">
    <reaction evidence="1 18">
        <text>1-(5-phospho-beta-D-ribosyl)-ATP + diphosphate = 5-phospho-alpha-D-ribose 1-diphosphate + ATP</text>
        <dbReference type="Rhea" id="RHEA:18473"/>
        <dbReference type="ChEBI" id="CHEBI:30616"/>
        <dbReference type="ChEBI" id="CHEBI:33019"/>
        <dbReference type="ChEBI" id="CHEBI:58017"/>
        <dbReference type="ChEBI" id="CHEBI:73183"/>
        <dbReference type="EC" id="2.4.2.17"/>
    </reaction>
</comment>
<dbReference type="GO" id="GO:0005524">
    <property type="term" value="F:ATP binding"/>
    <property type="evidence" value="ECO:0007669"/>
    <property type="project" value="UniProtKB-KW"/>
</dbReference>
<dbReference type="EMBL" id="SEWY01000003">
    <property type="protein sequence ID" value="TBH73181.1"/>
    <property type="molecule type" value="Genomic_DNA"/>
</dbReference>
<evidence type="ECO:0000256" key="3">
    <source>
        <dbReference type="ARBA" id="ARBA00004496"/>
    </source>
</evidence>
<dbReference type="Pfam" id="PF08029">
    <property type="entry name" value="HisG_C"/>
    <property type="match status" value="1"/>
</dbReference>
<gene>
    <name evidence="18" type="primary">hisG</name>
    <name evidence="21" type="ORF">EWU20_07340</name>
</gene>
<evidence type="ECO:0000256" key="6">
    <source>
        <dbReference type="ARBA" id="ARBA00011946"/>
    </source>
</evidence>
<dbReference type="Gene3D" id="3.30.70.120">
    <property type="match status" value="1"/>
</dbReference>
<dbReference type="InterPro" id="IPR015867">
    <property type="entry name" value="N-reg_PII/ATP_PRibTrfase_C"/>
</dbReference>
<dbReference type="Gene3D" id="3.40.190.10">
    <property type="entry name" value="Periplasmic binding protein-like II"/>
    <property type="match status" value="2"/>
</dbReference>
<dbReference type="UniPathway" id="UPA00031">
    <property type="reaction ID" value="UER00006"/>
</dbReference>
<keyword evidence="15 18" id="KW-0460">Magnesium</keyword>
<dbReference type="GO" id="GO:0005737">
    <property type="term" value="C:cytoplasm"/>
    <property type="evidence" value="ECO:0007669"/>
    <property type="project" value="UniProtKB-SubCell"/>
</dbReference>
<feature type="domain" description="Histidine biosynthesis HisG C-terminal" evidence="20">
    <location>
        <begin position="213"/>
        <end position="284"/>
    </location>
</feature>
<dbReference type="InterPro" id="IPR001348">
    <property type="entry name" value="ATP_PRibTrfase_HisG"/>
</dbReference>
<sequence length="287" mass="31332">MSTNNIRIAVQKSGRLSDDSLKLFKECGIKFESGGSKLRSISSNFPIEFLFLRDDDIPGYVEDGVADLGVVGLNVLMEHTRKVDVVKELGFSKCRLSLAIPRGENYTDLKQFEGKSIATSYPNLTSQFLLKNGVKAEMHEISGSVEIAPSIGLAEGICDIVSTGGTLLSNGLKEVATVFQSQAVMIANATLSSEKQAILDKLLFRIDSVQRGQNAKYVVLNVQEQNIDKVTALLPGMKSPSVLPLATKGWFSLHSVIEENDFWNIIENLRDAGAEGILVLPIEKMIL</sequence>
<dbReference type="Proteomes" id="UP000293583">
    <property type="component" value="Unassembled WGS sequence"/>
</dbReference>
<evidence type="ECO:0000256" key="10">
    <source>
        <dbReference type="ARBA" id="ARBA00022676"/>
    </source>
</evidence>
<dbReference type="CDD" id="cd13592">
    <property type="entry name" value="PBP2_HisGL2"/>
    <property type="match status" value="1"/>
</dbReference>
<keyword evidence="22" id="KW-1185">Reference proteome</keyword>
<keyword evidence="16 18" id="KW-0368">Histidine biosynthesis</keyword>
<keyword evidence="12 18" id="KW-0479">Metal-binding</keyword>
<dbReference type="InterPro" id="IPR018198">
    <property type="entry name" value="ATP_PRibTrfase_CS"/>
</dbReference>
<evidence type="ECO:0000259" key="19">
    <source>
        <dbReference type="Pfam" id="PF01634"/>
    </source>
</evidence>
<dbReference type="NCBIfam" id="TIGR03455">
    <property type="entry name" value="HisG_C-term"/>
    <property type="match status" value="1"/>
</dbReference>
<evidence type="ECO:0000256" key="16">
    <source>
        <dbReference type="ARBA" id="ARBA00023102"/>
    </source>
</evidence>
<evidence type="ECO:0000256" key="17">
    <source>
        <dbReference type="ARBA" id="ARBA00024861"/>
    </source>
</evidence>
<organism evidence="21 22">
    <name type="scientific">Aquirufa antheringensis</name>
    <dbReference type="NCBI Taxonomy" id="2516559"/>
    <lineage>
        <taxon>Bacteria</taxon>
        <taxon>Pseudomonadati</taxon>
        <taxon>Bacteroidota</taxon>
        <taxon>Cytophagia</taxon>
        <taxon>Cytophagales</taxon>
        <taxon>Flectobacillaceae</taxon>
        <taxon>Aquirufa</taxon>
    </lineage>
</organism>
<evidence type="ECO:0000256" key="14">
    <source>
        <dbReference type="ARBA" id="ARBA00022840"/>
    </source>
</evidence>
<evidence type="ECO:0000256" key="7">
    <source>
        <dbReference type="ARBA" id="ARBA00020998"/>
    </source>
</evidence>
<dbReference type="FunFam" id="3.30.70.120:FF:000002">
    <property type="entry name" value="ATP phosphoribosyltransferase"/>
    <property type="match status" value="1"/>
</dbReference>
<reference evidence="21 22" key="1">
    <citation type="submission" date="2019-02" db="EMBL/GenBank/DDBJ databases">
        <title>Genome of a new Bacteroidetes strain.</title>
        <authorList>
            <person name="Pitt A."/>
        </authorList>
    </citation>
    <scope>NUCLEOTIDE SEQUENCE [LARGE SCALE GENOMIC DNA]</scope>
    <source>
        <strain evidence="21 22">103A-SOEBACH</strain>
    </source>
</reference>
<keyword evidence="11 18" id="KW-0808">Transferase</keyword>
<dbReference type="SUPFAM" id="SSF53850">
    <property type="entry name" value="Periplasmic binding protein-like II"/>
    <property type="match status" value="1"/>
</dbReference>
<keyword evidence="13 18" id="KW-0547">Nucleotide-binding</keyword>
<dbReference type="EC" id="2.4.2.17" evidence="6 18"/>
<keyword evidence="8 18" id="KW-0963">Cytoplasm</keyword>
<dbReference type="Pfam" id="PF01634">
    <property type="entry name" value="HisG"/>
    <property type="match status" value="1"/>
</dbReference>
<proteinExistence type="inferred from homology"/>
<dbReference type="InterPro" id="IPR011322">
    <property type="entry name" value="N-reg_PII-like_a/b"/>
</dbReference>
<evidence type="ECO:0000256" key="9">
    <source>
        <dbReference type="ARBA" id="ARBA00022605"/>
    </source>
</evidence>
<comment type="caution">
    <text evidence="21">The sequence shown here is derived from an EMBL/GenBank/DDBJ whole genome shotgun (WGS) entry which is preliminary data.</text>
</comment>
<evidence type="ECO:0000256" key="2">
    <source>
        <dbReference type="ARBA" id="ARBA00001946"/>
    </source>
</evidence>
<dbReference type="InterPro" id="IPR013115">
    <property type="entry name" value="HisG_C"/>
</dbReference>
<dbReference type="HAMAP" id="MF_00079">
    <property type="entry name" value="HisG_Long"/>
    <property type="match status" value="1"/>
</dbReference>
<comment type="cofactor">
    <cofactor evidence="2 18">
        <name>Mg(2+)</name>
        <dbReference type="ChEBI" id="CHEBI:18420"/>
    </cofactor>
</comment>
<comment type="activity regulation">
    <text evidence="18">Feedback inhibited by histidine.</text>
</comment>
<evidence type="ECO:0000256" key="13">
    <source>
        <dbReference type="ARBA" id="ARBA00022741"/>
    </source>
</evidence>
<accession>A0A4Q9BC00</accession>
<comment type="subcellular location">
    <subcellularLocation>
        <location evidence="3 18">Cytoplasm</location>
    </subcellularLocation>
</comment>
<dbReference type="RefSeq" id="WP_130923308.1">
    <property type="nucleotide sequence ID" value="NZ_CP049835.1"/>
</dbReference>
<comment type="function">
    <text evidence="17 18">Catalyzes the condensation of ATP and 5-phosphoribose 1-diphosphate to form N'-(5'-phosphoribosyl)-ATP (PR-ATP). Has a crucial role in the pathway because the rate of histidine biosynthesis seems to be controlled primarily by regulation of HisG enzymatic activity.</text>
</comment>
<dbReference type="NCBIfam" id="TIGR00070">
    <property type="entry name" value="hisG"/>
    <property type="match status" value="1"/>
</dbReference>
<evidence type="ECO:0000256" key="11">
    <source>
        <dbReference type="ARBA" id="ARBA00022679"/>
    </source>
</evidence>
<name>A0A4Q9BC00_9BACT</name>
<dbReference type="PANTHER" id="PTHR21403:SF8">
    <property type="entry name" value="ATP PHOSPHORIBOSYLTRANSFERASE"/>
    <property type="match status" value="1"/>
</dbReference>
<dbReference type="OrthoDB" id="9801867at2"/>
<dbReference type="InterPro" id="IPR020621">
    <property type="entry name" value="ATP-PRT_HisG_long"/>
</dbReference>
<evidence type="ECO:0000313" key="21">
    <source>
        <dbReference type="EMBL" id="TBH73181.1"/>
    </source>
</evidence>
<keyword evidence="10 18" id="KW-0328">Glycosyltransferase</keyword>
<evidence type="ECO:0000256" key="4">
    <source>
        <dbReference type="ARBA" id="ARBA00004667"/>
    </source>
</evidence>
<evidence type="ECO:0000256" key="8">
    <source>
        <dbReference type="ARBA" id="ARBA00022490"/>
    </source>
</evidence>
<dbReference type="FunFam" id="3.40.190.10:FF:000008">
    <property type="entry name" value="ATP phosphoribosyltransferase"/>
    <property type="match status" value="1"/>
</dbReference>
<feature type="domain" description="ATP phosphoribosyltransferase catalytic" evidence="19">
    <location>
        <begin position="53"/>
        <end position="207"/>
    </location>
</feature>
<dbReference type="AlphaFoldDB" id="A0A4Q9BC00"/>
<evidence type="ECO:0000256" key="1">
    <source>
        <dbReference type="ARBA" id="ARBA00000915"/>
    </source>
</evidence>
<dbReference type="GO" id="GO:0003879">
    <property type="term" value="F:ATP phosphoribosyltransferase activity"/>
    <property type="evidence" value="ECO:0007669"/>
    <property type="project" value="UniProtKB-UniRule"/>
</dbReference>
<dbReference type="PANTHER" id="PTHR21403">
    <property type="entry name" value="ATP PHOSPHORIBOSYLTRANSFERASE ATP-PRTASE"/>
    <property type="match status" value="1"/>
</dbReference>
<comment type="pathway">
    <text evidence="4 18">Amino-acid biosynthesis; L-histidine biosynthesis; L-histidine from 5-phospho-alpha-D-ribose 1-diphosphate: step 1/9.</text>
</comment>
<evidence type="ECO:0000259" key="20">
    <source>
        <dbReference type="Pfam" id="PF08029"/>
    </source>
</evidence>
<dbReference type="InterPro" id="IPR013820">
    <property type="entry name" value="ATP_PRibTrfase_cat"/>
</dbReference>
<evidence type="ECO:0000313" key="22">
    <source>
        <dbReference type="Proteomes" id="UP000293583"/>
    </source>
</evidence>
<evidence type="ECO:0000256" key="5">
    <source>
        <dbReference type="ARBA" id="ARBA00007955"/>
    </source>
</evidence>
<keyword evidence="9 18" id="KW-0028">Amino-acid biosynthesis</keyword>
<protein>
    <recommendedName>
        <fullName evidence="7 18">ATP phosphoribosyltransferase</fullName>
        <shortName evidence="18">ATP-PRT</shortName>
        <shortName evidence="18">ATP-PRTase</shortName>
        <ecNumber evidence="6 18">2.4.2.17</ecNumber>
    </recommendedName>
</protein>
<evidence type="ECO:0000256" key="12">
    <source>
        <dbReference type="ARBA" id="ARBA00022723"/>
    </source>
</evidence>